<keyword evidence="3 8" id="KW-0812">Transmembrane</keyword>
<dbReference type="EMBL" id="FCNW02000093">
    <property type="protein sequence ID" value="SAL67710.1"/>
    <property type="molecule type" value="Genomic_DNA"/>
</dbReference>
<evidence type="ECO:0000256" key="5">
    <source>
        <dbReference type="ARBA" id="ARBA00023065"/>
    </source>
</evidence>
<comment type="subcellular location">
    <subcellularLocation>
        <location evidence="1">Membrane</location>
        <topology evidence="1">Multi-pass membrane protein</topology>
    </subcellularLocation>
</comment>
<evidence type="ECO:0000256" key="6">
    <source>
        <dbReference type="ARBA" id="ARBA00023136"/>
    </source>
</evidence>
<dbReference type="Proteomes" id="UP000054977">
    <property type="component" value="Unassembled WGS sequence"/>
</dbReference>
<evidence type="ECO:0000256" key="7">
    <source>
        <dbReference type="ARBA" id="ARBA00023214"/>
    </source>
</evidence>
<dbReference type="Gene3D" id="1.10.3080.10">
    <property type="entry name" value="Clc chloride channel"/>
    <property type="match status" value="1"/>
</dbReference>
<dbReference type="GO" id="GO:0005247">
    <property type="term" value="F:voltage-gated chloride channel activity"/>
    <property type="evidence" value="ECO:0007669"/>
    <property type="project" value="TreeGrafter"/>
</dbReference>
<evidence type="ECO:0000256" key="8">
    <source>
        <dbReference type="SAM" id="Phobius"/>
    </source>
</evidence>
<dbReference type="Pfam" id="PF00654">
    <property type="entry name" value="Voltage_CLC"/>
    <property type="match status" value="1"/>
</dbReference>
<keyword evidence="7" id="KW-0868">Chloride</keyword>
<dbReference type="InterPro" id="IPR014743">
    <property type="entry name" value="Cl-channel_core"/>
</dbReference>
<evidence type="ECO:0000256" key="3">
    <source>
        <dbReference type="ARBA" id="ARBA00022692"/>
    </source>
</evidence>
<dbReference type="SUPFAM" id="SSF81340">
    <property type="entry name" value="Clc chloride channel"/>
    <property type="match status" value="1"/>
</dbReference>
<dbReference type="PRINTS" id="PR00762">
    <property type="entry name" value="CLCHANNEL"/>
</dbReference>
<dbReference type="PANTHER" id="PTHR45711:SF6">
    <property type="entry name" value="CHLORIDE CHANNEL PROTEIN"/>
    <property type="match status" value="1"/>
</dbReference>
<feature type="transmembrane region" description="Helical" evidence="8">
    <location>
        <begin position="236"/>
        <end position="260"/>
    </location>
</feature>
<dbReference type="STRING" id="326474.AWB65_06576"/>
<accession>A0A158JH96</accession>
<evidence type="ECO:0000256" key="1">
    <source>
        <dbReference type="ARBA" id="ARBA00004141"/>
    </source>
</evidence>
<evidence type="ECO:0000256" key="2">
    <source>
        <dbReference type="ARBA" id="ARBA00022448"/>
    </source>
</evidence>
<feature type="transmembrane region" description="Helical" evidence="8">
    <location>
        <begin position="309"/>
        <end position="329"/>
    </location>
</feature>
<dbReference type="CDD" id="cd01031">
    <property type="entry name" value="EriC"/>
    <property type="match status" value="1"/>
</dbReference>
<dbReference type="RefSeq" id="WP_087671023.1">
    <property type="nucleotide sequence ID" value="NZ_FCNW02000093.1"/>
</dbReference>
<feature type="transmembrane region" description="Helical" evidence="8">
    <location>
        <begin position="272"/>
        <end position="288"/>
    </location>
</feature>
<feature type="transmembrane region" description="Helical" evidence="8">
    <location>
        <begin position="367"/>
        <end position="391"/>
    </location>
</feature>
<organism evidence="9 10">
    <name type="scientific">Caballeronia humi</name>
    <dbReference type="NCBI Taxonomy" id="326474"/>
    <lineage>
        <taxon>Bacteria</taxon>
        <taxon>Pseudomonadati</taxon>
        <taxon>Pseudomonadota</taxon>
        <taxon>Betaproteobacteria</taxon>
        <taxon>Burkholderiales</taxon>
        <taxon>Burkholderiaceae</taxon>
        <taxon>Caballeronia</taxon>
    </lineage>
</organism>
<dbReference type="AlphaFoldDB" id="A0A158JH96"/>
<feature type="transmembrane region" description="Helical" evidence="8">
    <location>
        <begin position="197"/>
        <end position="215"/>
    </location>
</feature>
<feature type="transmembrane region" description="Helical" evidence="8">
    <location>
        <begin position="397"/>
        <end position="420"/>
    </location>
</feature>
<feature type="transmembrane region" description="Helical" evidence="8">
    <location>
        <begin position="20"/>
        <end position="40"/>
    </location>
</feature>
<keyword evidence="5" id="KW-0406">Ion transport</keyword>
<reference evidence="9" key="1">
    <citation type="submission" date="2016-01" db="EMBL/GenBank/DDBJ databases">
        <authorList>
            <person name="Peeters C."/>
        </authorList>
    </citation>
    <scope>NUCLEOTIDE SEQUENCE [LARGE SCALE GENOMIC DNA]</scope>
    <source>
        <strain evidence="9">LMG 22934</strain>
    </source>
</reference>
<feature type="transmembrane region" description="Helical" evidence="8">
    <location>
        <begin position="108"/>
        <end position="130"/>
    </location>
</feature>
<dbReference type="InterPro" id="IPR001807">
    <property type="entry name" value="ClC"/>
</dbReference>
<keyword evidence="4 8" id="KW-1133">Transmembrane helix</keyword>
<keyword evidence="10" id="KW-1185">Reference proteome</keyword>
<evidence type="ECO:0000313" key="10">
    <source>
        <dbReference type="Proteomes" id="UP000054977"/>
    </source>
</evidence>
<dbReference type="PANTHER" id="PTHR45711">
    <property type="entry name" value="CHLORIDE CHANNEL PROTEIN"/>
    <property type="match status" value="1"/>
</dbReference>
<name>A0A158JH96_9BURK</name>
<keyword evidence="2" id="KW-0813">Transport</keyword>
<dbReference type="GO" id="GO:0005886">
    <property type="term" value="C:plasma membrane"/>
    <property type="evidence" value="ECO:0007669"/>
    <property type="project" value="TreeGrafter"/>
</dbReference>
<gene>
    <name evidence="9" type="ORF">AWB65_06576</name>
</gene>
<keyword evidence="6 8" id="KW-0472">Membrane</keyword>
<proteinExistence type="predicted"/>
<feature type="transmembrane region" description="Helical" evidence="8">
    <location>
        <begin position="61"/>
        <end position="82"/>
    </location>
</feature>
<evidence type="ECO:0000256" key="4">
    <source>
        <dbReference type="ARBA" id="ARBA00022989"/>
    </source>
</evidence>
<sequence length="440" mass="45451">MNSTDAEEHTSEQRSGLVPLAVISLIVGAATGALGSFFRYSLERADVLRDGFIAWAHTWHVIGFVLVVLAASVATALAAWLVRRFAPEASGSGIPHVESVLNGDQKPASIVLIPVKFIGGVLAIGAGLALGREGPTVQMGATIAHLFGTFCRRNAGDCRVLLAAGAGAGLATAFNAPIAGAVFVLEELVRRFETRTAVAALGASAGAIAIARLIHGDIPDFQFDAHEFVRFRALPAHLVLGIVVGLIGVAYCRAILWALAVADRLGRVPVEARAAAIGAAVGLLAWFAPEMAGGGDPITQRMLSDTGTLSGVVLVFAVRFVLGPLSYAALTPGGLFAPLLVLGAQAGLVFGRACADWLPGLAAQPGGFAVVAMAAFFTAVVRAPVTGIVLVTEMTGGFTLLLPMLVACFTAMVVPMMLGCEPIYDSLGKRAGRQARQALR</sequence>
<evidence type="ECO:0000313" key="9">
    <source>
        <dbReference type="EMBL" id="SAL67710.1"/>
    </source>
</evidence>
<dbReference type="NCBIfam" id="NF003640">
    <property type="entry name" value="PRK05277.1"/>
    <property type="match status" value="1"/>
</dbReference>
<comment type="caution">
    <text evidence="9">The sequence shown here is derived from an EMBL/GenBank/DDBJ whole genome shotgun (WGS) entry which is preliminary data.</text>
</comment>
<dbReference type="OrthoDB" id="9767361at2"/>
<feature type="transmembrane region" description="Helical" evidence="8">
    <location>
        <begin position="160"/>
        <end position="185"/>
    </location>
</feature>
<protein>
    <submittedName>
        <fullName evidence="9">Voltage-gated ClC-type chloride channel ClcB</fullName>
    </submittedName>
</protein>